<protein>
    <submittedName>
        <fullName evidence="2">Flame chlorosis virus-like agent</fullName>
    </submittedName>
</protein>
<evidence type="ECO:0000256" key="1">
    <source>
        <dbReference type="SAM" id="SignalP"/>
    </source>
</evidence>
<reference evidence="2" key="1">
    <citation type="journal article" date="1995" name="Plant Dis.">
        <title>Diagnosis of flame chlorosis by reverse transcription-polymerase chain reaction (RT-PCR).</title>
        <authorList>
            <person name="Haber S."/>
            <person name="Rymerson R."/>
            <person name="Procunier G.D."/>
            <person name="Murray G."/>
            <person name="Cvitkovitch S.E."/>
        </authorList>
    </citation>
    <scope>NUCLEOTIDE SEQUENCE</scope>
    <source>
        <tissue evidence="2">Leaf</tissue>
    </source>
</reference>
<accession>Q96461</accession>
<name>Q96461_HORVU</name>
<dbReference type="EMBL" id="X59248">
    <property type="protein sequence ID" value="CAA41936.1"/>
    <property type="molecule type" value="mRNA"/>
</dbReference>
<sequence>MASLILQAILSSCGTGVCTTLSAPGPTRVVTRTAGRIPAGKSGKIEKRSRQEAGLHEKVGWPPLWLHPQDFHYYPRFTLGRHVRGRNAVALKGFGITRTRDCMKQNQS</sequence>
<evidence type="ECO:0000313" key="2">
    <source>
        <dbReference type="EMBL" id="CAA41936.1"/>
    </source>
</evidence>
<feature type="signal peptide" evidence="1">
    <location>
        <begin position="1"/>
        <end position="20"/>
    </location>
</feature>
<keyword evidence="1" id="KW-0732">Signal</keyword>
<organism evidence="2">
    <name type="scientific">Hordeum vulgare</name>
    <name type="common">Barley</name>
    <dbReference type="NCBI Taxonomy" id="4513"/>
    <lineage>
        <taxon>Eukaryota</taxon>
        <taxon>Viridiplantae</taxon>
        <taxon>Streptophyta</taxon>
        <taxon>Embryophyta</taxon>
        <taxon>Tracheophyta</taxon>
        <taxon>Spermatophyta</taxon>
        <taxon>Magnoliopsida</taxon>
        <taxon>Liliopsida</taxon>
        <taxon>Poales</taxon>
        <taxon>Poaceae</taxon>
        <taxon>BOP clade</taxon>
        <taxon>Pooideae</taxon>
        <taxon>Triticodae</taxon>
        <taxon>Triticeae</taxon>
        <taxon>Hordeinae</taxon>
        <taxon>Hordeum</taxon>
    </lineage>
</organism>
<proteinExistence type="evidence at transcript level"/>
<feature type="chain" id="PRO_5004322405" evidence="1">
    <location>
        <begin position="21"/>
        <end position="108"/>
    </location>
</feature>
<dbReference type="AlphaFoldDB" id="Q96461"/>